<dbReference type="InterPro" id="IPR050921">
    <property type="entry name" value="T4SS_GSP_E_ATPase"/>
</dbReference>
<dbReference type="GO" id="GO:0016887">
    <property type="term" value="F:ATP hydrolysis activity"/>
    <property type="evidence" value="ECO:0007669"/>
    <property type="project" value="InterPro"/>
</dbReference>
<dbReference type="EMBL" id="FQ958210">
    <property type="protein sequence ID" value="CCD06896.1"/>
    <property type="molecule type" value="Genomic_DNA"/>
</dbReference>
<dbReference type="InterPro" id="IPR027417">
    <property type="entry name" value="P-loop_NTPase"/>
</dbReference>
<protein>
    <submittedName>
        <fullName evidence="3">Component of the Dot/Icm secretions system. ATPase</fullName>
    </submittedName>
</protein>
<dbReference type="RefSeq" id="WP_011216546.1">
    <property type="nucleotide sequence ID" value="NC_018139.1"/>
</dbReference>
<dbReference type="KEGG" id="lpo:LPO_2955"/>
<evidence type="ECO:0000259" key="2">
    <source>
        <dbReference type="Pfam" id="PF00437"/>
    </source>
</evidence>
<dbReference type="PANTHER" id="PTHR30486">
    <property type="entry name" value="TWITCHING MOTILITY PROTEIN PILT"/>
    <property type="match status" value="1"/>
</dbReference>
<dbReference type="Proteomes" id="UP000010102">
    <property type="component" value="Chromosome"/>
</dbReference>
<dbReference type="PANTHER" id="PTHR30486:SF6">
    <property type="entry name" value="TYPE IV PILUS RETRACTATION ATPASE PILT"/>
    <property type="match status" value="1"/>
</dbReference>
<comment type="similarity">
    <text evidence="1">Belongs to the GSP E family.</text>
</comment>
<reference evidence="3 4" key="1">
    <citation type="submission" date="2011-07" db="EMBL/GenBank/DDBJ databases">
        <authorList>
            <person name="Genoscope - CEA"/>
        </authorList>
    </citation>
    <scope>NUCLEOTIDE SEQUENCE [LARGE SCALE GENOMIC DNA]</scope>
    <source>
        <strain evidence="4">lorraine</strain>
    </source>
</reference>
<dbReference type="NCBIfam" id="TIGR02524">
    <property type="entry name" value="dot_icm_DotB"/>
    <property type="match status" value="1"/>
</dbReference>
<dbReference type="AlphaFoldDB" id="A0AAV2UZB5"/>
<feature type="domain" description="Bacterial type II secretion system protein E" evidence="2">
    <location>
        <begin position="138"/>
        <end position="305"/>
    </location>
</feature>
<dbReference type="InterPro" id="IPR001482">
    <property type="entry name" value="T2SS/T4SS_dom"/>
</dbReference>
<dbReference type="CDD" id="cd19516">
    <property type="entry name" value="DotB_TraJ"/>
    <property type="match status" value="1"/>
</dbReference>
<dbReference type="SUPFAM" id="SSF52540">
    <property type="entry name" value="P-loop containing nucleoside triphosphate hydrolases"/>
    <property type="match status" value="1"/>
</dbReference>
<evidence type="ECO:0000313" key="4">
    <source>
        <dbReference type="Proteomes" id="UP000010102"/>
    </source>
</evidence>
<organism evidence="3 4">
    <name type="scientific">Legionella pneumophila subsp. pneumophila</name>
    <dbReference type="NCBI Taxonomy" id="91891"/>
    <lineage>
        <taxon>Bacteria</taxon>
        <taxon>Pseudomonadati</taxon>
        <taxon>Pseudomonadota</taxon>
        <taxon>Gammaproteobacteria</taxon>
        <taxon>Legionellales</taxon>
        <taxon>Legionellaceae</taxon>
        <taxon>Legionella</taxon>
    </lineage>
</organism>
<dbReference type="Pfam" id="PF00437">
    <property type="entry name" value="T2SSE"/>
    <property type="match status" value="1"/>
</dbReference>
<gene>
    <name evidence="3" type="primary">dotB</name>
    <name evidence="3" type="ORF">LPO_2955</name>
</gene>
<dbReference type="KEGG" id="lph:LPV_3020"/>
<dbReference type="Gene3D" id="3.40.50.300">
    <property type="entry name" value="P-loop containing nucleotide triphosphate hydrolases"/>
    <property type="match status" value="1"/>
</dbReference>
<name>A0AAV2UZB5_LEGPN</name>
<evidence type="ECO:0000256" key="1">
    <source>
        <dbReference type="ARBA" id="ARBA00006611"/>
    </source>
</evidence>
<evidence type="ECO:0000313" key="3">
    <source>
        <dbReference type="EMBL" id="CCD06896.1"/>
    </source>
</evidence>
<dbReference type="Gene3D" id="3.30.450.90">
    <property type="match status" value="1"/>
</dbReference>
<dbReference type="SMR" id="A0AAV2UZB5"/>
<proteinExistence type="inferred from homology"/>
<sequence length="377" mass="42456">MSMDNINLMPDEPTRFTPVFMDRMLEHAESLNASDITIQTGEPIFAEVYGRLLKITNRRLSNTELGDLINSIYGPNATTQLLSGKDIDTHYEFRPNRGVRYRYRVNATACLVEGHDAIQITLRTIPTTPPKLSTMNLPDNIIEAIAPQEGIVFITGATGSGKSTLLASIIRELIETSDSNRKVLTYESPIEFVYDEIETISAVVSQSEIPRHLPNFADGVRNALRRKPRLIMVGECRDAETISAALEAALTGHPVYTTLHTSGVAETMRRLVTSFSGEERLGRTIDILETIRLCIWQKLVPTVDERRVALREYLVFDEEVRDILLEGDPNEVTSATRKLVRQKGQLMTWDAKMKFEQGIISERVYKLIIAGAKEYQQ</sequence>
<dbReference type="GeneID" id="57036676"/>
<dbReference type="InterPro" id="IPR013363">
    <property type="entry name" value="Dot_Icm_DotB"/>
</dbReference>
<accession>A0AAV2UZB5</accession>